<name>A0A4Q9EG09_9GAMM</name>
<evidence type="ECO:0000313" key="2">
    <source>
        <dbReference type="EMBL" id="TBM21220.1"/>
    </source>
</evidence>
<feature type="signal peptide" evidence="1">
    <location>
        <begin position="1"/>
        <end position="23"/>
    </location>
</feature>
<dbReference type="AlphaFoldDB" id="A0A4Q9EG09"/>
<organism evidence="2 3">
    <name type="scientific">Hafnia paralvei</name>
    <dbReference type="NCBI Taxonomy" id="546367"/>
    <lineage>
        <taxon>Bacteria</taxon>
        <taxon>Pseudomonadati</taxon>
        <taxon>Pseudomonadota</taxon>
        <taxon>Gammaproteobacteria</taxon>
        <taxon>Enterobacterales</taxon>
        <taxon>Hafniaceae</taxon>
        <taxon>Hafnia</taxon>
    </lineage>
</organism>
<dbReference type="EMBL" id="SITD01000068">
    <property type="protein sequence ID" value="TBM21220.1"/>
    <property type="molecule type" value="Genomic_DNA"/>
</dbReference>
<comment type="caution">
    <text evidence="2">The sequence shown here is derived from an EMBL/GenBank/DDBJ whole genome shotgun (WGS) entry which is preliminary data.</text>
</comment>
<dbReference type="RefSeq" id="WP_130960538.1">
    <property type="nucleotide sequence ID" value="NZ_SITD01000068.1"/>
</dbReference>
<evidence type="ECO:0000313" key="3">
    <source>
        <dbReference type="Proteomes" id="UP000293380"/>
    </source>
</evidence>
<feature type="chain" id="PRO_5020920995" evidence="1">
    <location>
        <begin position="24"/>
        <end position="343"/>
    </location>
</feature>
<gene>
    <name evidence="2" type="ORF">EYY89_20385</name>
</gene>
<sequence length="343" mass="38785">MKFRFTVIVLLLYCSLFLTISDAKTINAVYSDERSSAPIRDCRIQLRTLLASSNQHWIAAEHPKPADLDVLMEEHDDRKGMLFIQIINTREAKTDPSPGAGHYGWVLYNKKTGELWDESDEDNPQKLIADPAAVKNYQACSTQDDQCFQANQNMTDDPTGGFYPNPFEVKGDSSLRYIVTSAKRQHFSWAPNKNCEVGAFVVNDDKVLALSWGQQFGYIWSRYTNPATKVITEGWLPQEALKTKEQVCSSIQQQVPNVNTDQNSLELRVVFNHHQRLYFYDAPNDICLRSDGAFIVDNDKVQASDKSSTAGFTFVRFVHPVTKDVTLGWVQSKGLAQSQEASR</sequence>
<keyword evidence="1" id="KW-0732">Signal</keyword>
<proteinExistence type="predicted"/>
<reference evidence="2 3" key="1">
    <citation type="submission" date="2019-02" db="EMBL/GenBank/DDBJ databases">
        <title>Comparative genomic analysis of the Hafnia genus genomes.</title>
        <authorList>
            <person name="Zhiqiu Y."/>
            <person name="Chao Y."/>
            <person name="Yuhui D."/>
            <person name="Di H."/>
            <person name="Bin L."/>
        </authorList>
    </citation>
    <scope>NUCLEOTIDE SEQUENCE [LARGE SCALE GENOMIC DNA]</scope>
    <source>
        <strain evidence="2 3">PCM_1194</strain>
    </source>
</reference>
<evidence type="ECO:0000256" key="1">
    <source>
        <dbReference type="SAM" id="SignalP"/>
    </source>
</evidence>
<accession>A0A4Q9EG09</accession>
<protein>
    <submittedName>
        <fullName evidence="2">Uncharacterized protein</fullName>
    </submittedName>
</protein>
<dbReference type="Proteomes" id="UP000293380">
    <property type="component" value="Unassembled WGS sequence"/>
</dbReference>